<keyword evidence="3" id="KW-1185">Reference proteome</keyword>
<protein>
    <submittedName>
        <fullName evidence="1">Uncharacterized protein</fullName>
    </submittedName>
</protein>
<accession>A0ABY9S6T3</accession>
<organism evidence="1 3">
    <name type="scientific">Streptomyces roseicoloratus</name>
    <dbReference type="NCBI Taxonomy" id="2508722"/>
    <lineage>
        <taxon>Bacteria</taxon>
        <taxon>Bacillati</taxon>
        <taxon>Actinomycetota</taxon>
        <taxon>Actinomycetes</taxon>
        <taxon>Kitasatosporales</taxon>
        <taxon>Streptomycetaceae</taxon>
        <taxon>Streptomyces</taxon>
    </lineage>
</organism>
<gene>
    <name evidence="1" type="ORF">RGF97_33270</name>
    <name evidence="2" type="ORF">RGF97_33275</name>
</gene>
<reference evidence="1 3" key="1">
    <citation type="submission" date="2023-09" db="EMBL/GenBank/DDBJ databases">
        <title>Complete genome of Streptomyces roseicoloratus T14.</title>
        <authorList>
            <person name="Bashizi T."/>
            <person name="Kim M.-J."/>
            <person name="Lee G."/>
            <person name="Tagele S.B."/>
            <person name="Shin J.-H."/>
        </authorList>
    </citation>
    <scope>NUCLEOTIDE SEQUENCE [LARGE SCALE GENOMIC DNA]</scope>
    <source>
        <strain evidence="1 3">T14</strain>
    </source>
</reference>
<sequence>MIGPNGEFGLHAGKWVPLHASIEGWVESLALADHARRWARTTTRLTGAAVDELEFEGFEVVPEVAGLADTWWRGTDSLVAVYRGEAEVMDAPQCLTGTVYGGLDEWGLRASAHRRHPKLHAVSRSSTAQE</sequence>
<evidence type="ECO:0000313" key="2">
    <source>
        <dbReference type="EMBL" id="WMX48691.1"/>
    </source>
</evidence>
<evidence type="ECO:0000313" key="1">
    <source>
        <dbReference type="EMBL" id="WMX48690.1"/>
    </source>
</evidence>
<dbReference type="EMBL" id="CP133762">
    <property type="protein sequence ID" value="WMX48690.1"/>
    <property type="molecule type" value="Genomic_DNA"/>
</dbReference>
<dbReference type="Proteomes" id="UP001250858">
    <property type="component" value="Chromosome"/>
</dbReference>
<proteinExistence type="predicted"/>
<evidence type="ECO:0000313" key="3">
    <source>
        <dbReference type="Proteomes" id="UP001250858"/>
    </source>
</evidence>
<name>A0ABY9S6T3_9ACTN</name>
<dbReference type="EMBL" id="CP133762">
    <property type="protein sequence ID" value="WMX48691.1"/>
    <property type="molecule type" value="Genomic_DNA"/>
</dbReference>
<dbReference type="RefSeq" id="WP_246095274.1">
    <property type="nucleotide sequence ID" value="NZ_CP133762.1"/>
</dbReference>